<organism evidence="14 15">
    <name type="scientific">Gossypium davidsonii</name>
    <name type="common">Davidson's cotton</name>
    <name type="synonym">Gossypium klotzschianum subsp. davidsonii</name>
    <dbReference type="NCBI Taxonomy" id="34287"/>
    <lineage>
        <taxon>Eukaryota</taxon>
        <taxon>Viridiplantae</taxon>
        <taxon>Streptophyta</taxon>
        <taxon>Embryophyta</taxon>
        <taxon>Tracheophyta</taxon>
        <taxon>Spermatophyta</taxon>
        <taxon>Magnoliopsida</taxon>
        <taxon>eudicotyledons</taxon>
        <taxon>Gunneridae</taxon>
        <taxon>Pentapetalae</taxon>
        <taxon>rosids</taxon>
        <taxon>malvids</taxon>
        <taxon>Malvales</taxon>
        <taxon>Malvaceae</taxon>
        <taxon>Malvoideae</taxon>
        <taxon>Gossypium</taxon>
    </lineage>
</organism>
<protein>
    <recommendedName>
        <fullName evidence="11">Protein phosphatase</fullName>
        <ecNumber evidence="11">3.1.3.16</ecNumber>
    </recommendedName>
</protein>
<feature type="compositionally biased region" description="Low complexity" evidence="12">
    <location>
        <begin position="172"/>
        <end position="183"/>
    </location>
</feature>
<feature type="compositionally biased region" description="Polar residues" evidence="12">
    <location>
        <begin position="191"/>
        <end position="203"/>
    </location>
</feature>
<evidence type="ECO:0000256" key="1">
    <source>
        <dbReference type="ARBA" id="ARBA00001936"/>
    </source>
</evidence>
<dbReference type="PANTHER" id="PTHR12320:SF56">
    <property type="entry name" value="PROTEIN PHOSPHATASE"/>
    <property type="match status" value="1"/>
</dbReference>
<dbReference type="FunFam" id="3.60.40.10:FF:000138">
    <property type="entry name" value="5-azacytidine resistance protein azr1"/>
    <property type="match status" value="1"/>
</dbReference>
<evidence type="ECO:0000256" key="8">
    <source>
        <dbReference type="ARBA" id="ARBA00023211"/>
    </source>
</evidence>
<proteinExistence type="inferred from homology"/>
<keyword evidence="15" id="KW-1185">Reference proteome</keyword>
<comment type="catalytic activity">
    <reaction evidence="10 11">
        <text>O-phospho-L-threonyl-[protein] + H2O = L-threonyl-[protein] + phosphate</text>
        <dbReference type="Rhea" id="RHEA:47004"/>
        <dbReference type="Rhea" id="RHEA-COMP:11060"/>
        <dbReference type="Rhea" id="RHEA-COMP:11605"/>
        <dbReference type="ChEBI" id="CHEBI:15377"/>
        <dbReference type="ChEBI" id="CHEBI:30013"/>
        <dbReference type="ChEBI" id="CHEBI:43474"/>
        <dbReference type="ChEBI" id="CHEBI:61977"/>
        <dbReference type="EC" id="3.1.3.16"/>
    </reaction>
</comment>
<keyword evidence="4 11" id="KW-0479">Metal-binding</keyword>
<dbReference type="Gene3D" id="3.60.40.10">
    <property type="entry name" value="PPM-type phosphatase domain"/>
    <property type="match status" value="2"/>
</dbReference>
<evidence type="ECO:0000256" key="7">
    <source>
        <dbReference type="ARBA" id="ARBA00022912"/>
    </source>
</evidence>
<evidence type="ECO:0000256" key="9">
    <source>
        <dbReference type="ARBA" id="ARBA00047761"/>
    </source>
</evidence>
<comment type="cofactor">
    <cofactor evidence="2 11">
        <name>Mg(2+)</name>
        <dbReference type="ChEBI" id="CHEBI:18420"/>
    </cofactor>
</comment>
<dbReference type="SUPFAM" id="SSF81606">
    <property type="entry name" value="PP2C-like"/>
    <property type="match status" value="1"/>
</dbReference>
<dbReference type="Pfam" id="PF13672">
    <property type="entry name" value="PP2C_2"/>
    <property type="match status" value="1"/>
</dbReference>
<evidence type="ECO:0000256" key="2">
    <source>
        <dbReference type="ARBA" id="ARBA00001946"/>
    </source>
</evidence>
<comment type="caution">
    <text evidence="14">The sequence shown here is derived from an EMBL/GenBank/DDBJ whole genome shotgun (WGS) entry which is preliminary data.</text>
</comment>
<evidence type="ECO:0000256" key="10">
    <source>
        <dbReference type="ARBA" id="ARBA00048336"/>
    </source>
</evidence>
<feature type="domain" description="PPM-type phosphatase" evidence="13">
    <location>
        <begin position="219"/>
        <end position="455"/>
    </location>
</feature>
<evidence type="ECO:0000256" key="3">
    <source>
        <dbReference type="ARBA" id="ARBA00006702"/>
    </source>
</evidence>
<dbReference type="InterPro" id="IPR036457">
    <property type="entry name" value="PPM-type-like_dom_sf"/>
</dbReference>
<keyword evidence="5 11" id="KW-0378">Hydrolase</keyword>
<sequence length="461" mass="49151">YDHERLALGGRVAHTPTYGRGALGSVNQALKVVAHGKLVWGRARETKLSSGTIPSVVGNRVSCSADDTLKASSKRADRPSTRRAKTMAVSGSKVVFGDVYVDELVSSCGNGFEFLKPKGVYFADRSHISCRKAGMVLRKQEQPLFVCGHYVSPTMSRNSKYNPPFGPRIKSSRTSPLPCSSSRAVHDVSFDGSSSDDQTTSLPQRAIPSERTLTLVSGSCYLPHPAKVEKGGEDAHFICADEQAIGVADGVGGWAEVGIDAGEFARELMSNSVKAIRDEPKGSVDPARVLEKAHSSTKSQGSSTACIISLHKEGLHAINLGDSGFIVVRDGSTVFHSPVQQHGFNFTYQLESGNNGDLPSSGQVFRIPILPGDVIVAGTDGLFDNLYNNEVAAVVVHALRAGFSPESTAKEIVALARERAVDKNKQTPFAKAAQDAGYRYNGGKLDDITVVVSFITSSPDV</sequence>
<dbReference type="PANTHER" id="PTHR12320">
    <property type="entry name" value="PROTEIN PHOSPHATASE 2C"/>
    <property type="match status" value="1"/>
</dbReference>
<evidence type="ECO:0000256" key="6">
    <source>
        <dbReference type="ARBA" id="ARBA00022842"/>
    </source>
</evidence>
<evidence type="ECO:0000256" key="12">
    <source>
        <dbReference type="SAM" id="MobiDB-lite"/>
    </source>
</evidence>
<evidence type="ECO:0000256" key="5">
    <source>
        <dbReference type="ARBA" id="ARBA00022801"/>
    </source>
</evidence>
<comment type="cofactor">
    <cofactor evidence="1 11">
        <name>Mn(2+)</name>
        <dbReference type="ChEBI" id="CHEBI:29035"/>
    </cofactor>
</comment>
<dbReference type="AlphaFoldDB" id="A0A7J8R4N8"/>
<reference evidence="14 15" key="1">
    <citation type="journal article" date="2019" name="Genome Biol. Evol.">
        <title>Insights into the evolution of the New World diploid cottons (Gossypium, subgenus Houzingenia) based on genome sequencing.</title>
        <authorList>
            <person name="Grover C.E."/>
            <person name="Arick M.A. 2nd"/>
            <person name="Thrash A."/>
            <person name="Conover J.L."/>
            <person name="Sanders W.S."/>
            <person name="Peterson D.G."/>
            <person name="Frelichowski J.E."/>
            <person name="Scheffler J.A."/>
            <person name="Scheffler B.E."/>
            <person name="Wendel J.F."/>
        </authorList>
    </citation>
    <scope>NUCLEOTIDE SEQUENCE [LARGE SCALE GENOMIC DNA]</scope>
    <source>
        <strain evidence="14">27</strain>
        <tissue evidence="14">Leaf</tissue>
    </source>
</reference>
<dbReference type="Proteomes" id="UP000593561">
    <property type="component" value="Unassembled WGS sequence"/>
</dbReference>
<accession>A0A7J8R4N8</accession>
<comment type="catalytic activity">
    <reaction evidence="9 11">
        <text>O-phospho-L-seryl-[protein] + H2O = L-seryl-[protein] + phosphate</text>
        <dbReference type="Rhea" id="RHEA:20629"/>
        <dbReference type="Rhea" id="RHEA-COMP:9863"/>
        <dbReference type="Rhea" id="RHEA-COMP:11604"/>
        <dbReference type="ChEBI" id="CHEBI:15377"/>
        <dbReference type="ChEBI" id="CHEBI:29999"/>
        <dbReference type="ChEBI" id="CHEBI:43474"/>
        <dbReference type="ChEBI" id="CHEBI:83421"/>
        <dbReference type="EC" id="3.1.3.16"/>
    </reaction>
</comment>
<evidence type="ECO:0000313" key="15">
    <source>
        <dbReference type="Proteomes" id="UP000593561"/>
    </source>
</evidence>
<dbReference type="CDD" id="cd00143">
    <property type="entry name" value="PP2Cc"/>
    <property type="match status" value="1"/>
</dbReference>
<evidence type="ECO:0000313" key="14">
    <source>
        <dbReference type="EMBL" id="MBA0608282.1"/>
    </source>
</evidence>
<gene>
    <name evidence="14" type="ORF">Godav_020520</name>
</gene>
<comment type="similarity">
    <text evidence="3 11">Belongs to the PP2C family.</text>
</comment>
<keyword evidence="7 11" id="KW-0904">Protein phosphatase</keyword>
<dbReference type="SMART" id="SM00331">
    <property type="entry name" value="PP2C_SIG"/>
    <property type="match status" value="1"/>
</dbReference>
<keyword evidence="8 11" id="KW-0464">Manganese</keyword>
<dbReference type="EC" id="3.1.3.16" evidence="11"/>
<evidence type="ECO:0000259" key="13">
    <source>
        <dbReference type="PROSITE" id="PS51746"/>
    </source>
</evidence>
<dbReference type="InterPro" id="IPR001932">
    <property type="entry name" value="PPM-type_phosphatase-like_dom"/>
</dbReference>
<keyword evidence="6 11" id="KW-0460">Magnesium</keyword>
<name>A0A7J8R4N8_GOSDV</name>
<dbReference type="InterPro" id="IPR039123">
    <property type="entry name" value="PPTC7"/>
</dbReference>
<dbReference type="EMBL" id="JABFAC010000003">
    <property type="protein sequence ID" value="MBA0608282.1"/>
    <property type="molecule type" value="Genomic_DNA"/>
</dbReference>
<evidence type="ECO:0000256" key="4">
    <source>
        <dbReference type="ARBA" id="ARBA00022723"/>
    </source>
</evidence>
<dbReference type="GO" id="GO:0009507">
    <property type="term" value="C:chloroplast"/>
    <property type="evidence" value="ECO:0007669"/>
    <property type="project" value="TreeGrafter"/>
</dbReference>
<dbReference type="GO" id="GO:0046872">
    <property type="term" value="F:metal ion binding"/>
    <property type="evidence" value="ECO:0007669"/>
    <property type="project" value="UniProtKB-UniRule"/>
</dbReference>
<dbReference type="SMART" id="SM00332">
    <property type="entry name" value="PP2Cc"/>
    <property type="match status" value="1"/>
</dbReference>
<dbReference type="PROSITE" id="PS51746">
    <property type="entry name" value="PPM_2"/>
    <property type="match status" value="1"/>
</dbReference>
<evidence type="ECO:0000256" key="11">
    <source>
        <dbReference type="RuleBase" id="RU366020"/>
    </source>
</evidence>
<feature type="non-terminal residue" evidence="14">
    <location>
        <position position="1"/>
    </location>
</feature>
<feature type="region of interest" description="Disordered" evidence="12">
    <location>
        <begin position="158"/>
        <end position="208"/>
    </location>
</feature>
<dbReference type="GO" id="GO:0004722">
    <property type="term" value="F:protein serine/threonine phosphatase activity"/>
    <property type="evidence" value="ECO:0007669"/>
    <property type="project" value="UniProtKB-EC"/>
</dbReference>